<evidence type="ECO:0000313" key="3">
    <source>
        <dbReference type="EMBL" id="TDC20325.1"/>
    </source>
</evidence>
<evidence type="ECO:0000313" key="4">
    <source>
        <dbReference type="Proteomes" id="UP000295431"/>
    </source>
</evidence>
<dbReference type="CDD" id="cd18873">
    <property type="entry name" value="NUDIX_NadM_like"/>
    <property type="match status" value="1"/>
</dbReference>
<dbReference type="Proteomes" id="UP000295431">
    <property type="component" value="Unassembled WGS sequence"/>
</dbReference>
<protein>
    <submittedName>
        <fullName evidence="3">NUDIX domain-containing protein</fullName>
    </submittedName>
</protein>
<keyword evidence="4" id="KW-1185">Reference proteome</keyword>
<dbReference type="InterPro" id="IPR000086">
    <property type="entry name" value="NUDIX_hydrolase_dom"/>
</dbReference>
<gene>
    <name evidence="3" type="ORF">E1284_00095</name>
</gene>
<dbReference type="PROSITE" id="PS51462">
    <property type="entry name" value="NUDIX"/>
    <property type="match status" value="1"/>
</dbReference>
<dbReference type="OrthoDB" id="9786141at2"/>
<dbReference type="Gene3D" id="1.10.10.10">
    <property type="entry name" value="Winged helix-like DNA-binding domain superfamily/Winged helix DNA-binding domain"/>
    <property type="match status" value="1"/>
</dbReference>
<dbReference type="Gene3D" id="3.90.79.10">
    <property type="entry name" value="Nucleoside Triphosphate Pyrophosphohydrolase"/>
    <property type="match status" value="1"/>
</dbReference>
<dbReference type="AlphaFoldDB" id="A0A4R4PCW7"/>
<name>A0A4R4PCW7_9ACTN</name>
<feature type="domain" description="Nudix hydrolase" evidence="2">
    <location>
        <begin position="12"/>
        <end position="147"/>
    </location>
</feature>
<dbReference type="SUPFAM" id="SSF55811">
    <property type="entry name" value="Nudix"/>
    <property type="match status" value="1"/>
</dbReference>
<dbReference type="InterPro" id="IPR036388">
    <property type="entry name" value="WH-like_DNA-bd_sf"/>
</dbReference>
<sequence length="244" mass="26667">MADDRWTPPEVMLAVDLVILTLRRSLLHVLLIERGIEPYKGTLALPGGFLQHAEEDITAAAHRELAEEADMDVETLHLEHLGVYGAPGRDPRGRVVSVAFLAIAPRLPEPAAGTDAAAARWQRADQVLSGDLELAFDHRRIVEDGVENARAKLEHSALATAFCGPTFTITDLQRVYEAVWGISLDPRNFYRKVQKTSGFIVAAGPERKGTTGRPARLFRAGPQKALNPPMVRPVEPSIMKGSGQ</sequence>
<accession>A0A4R4PCW7</accession>
<evidence type="ECO:0000256" key="1">
    <source>
        <dbReference type="SAM" id="MobiDB-lite"/>
    </source>
</evidence>
<feature type="region of interest" description="Disordered" evidence="1">
    <location>
        <begin position="223"/>
        <end position="244"/>
    </location>
</feature>
<dbReference type="PANTHER" id="PTHR43736">
    <property type="entry name" value="ADP-RIBOSE PYROPHOSPHATASE"/>
    <property type="match status" value="1"/>
</dbReference>
<dbReference type="SUPFAM" id="SSF46785">
    <property type="entry name" value="Winged helix' DNA-binding domain"/>
    <property type="match status" value="1"/>
</dbReference>
<reference evidence="3 4" key="1">
    <citation type="submission" date="2019-03" db="EMBL/GenBank/DDBJ databases">
        <title>Draft genome sequences of novel Actinobacteria.</title>
        <authorList>
            <person name="Sahin N."/>
            <person name="Ay H."/>
            <person name="Saygin H."/>
        </authorList>
    </citation>
    <scope>NUCLEOTIDE SEQUENCE [LARGE SCALE GENOMIC DNA]</scope>
    <source>
        <strain evidence="3 4">DSM 45347</strain>
    </source>
</reference>
<comment type="caution">
    <text evidence="3">The sequence shown here is derived from an EMBL/GenBank/DDBJ whole genome shotgun (WGS) entry which is preliminary data.</text>
</comment>
<evidence type="ECO:0000259" key="2">
    <source>
        <dbReference type="PROSITE" id="PS51462"/>
    </source>
</evidence>
<proteinExistence type="predicted"/>
<dbReference type="PANTHER" id="PTHR43736:SF4">
    <property type="entry name" value="SLR1690 PROTEIN"/>
    <property type="match status" value="1"/>
</dbReference>
<dbReference type="RefSeq" id="WP_131935810.1">
    <property type="nucleotide sequence ID" value="NZ_BAAAMX010000002.1"/>
</dbReference>
<dbReference type="Pfam" id="PF00293">
    <property type="entry name" value="NUDIX"/>
    <property type="match status" value="1"/>
</dbReference>
<dbReference type="InterPro" id="IPR015797">
    <property type="entry name" value="NUDIX_hydrolase-like_dom_sf"/>
</dbReference>
<dbReference type="EMBL" id="SMJW01000001">
    <property type="protein sequence ID" value="TDC20325.1"/>
    <property type="molecule type" value="Genomic_DNA"/>
</dbReference>
<dbReference type="Pfam" id="PF21906">
    <property type="entry name" value="WHD_NrtR"/>
    <property type="match status" value="1"/>
</dbReference>
<organism evidence="3 4">
    <name type="scientific">Actinomadura bangladeshensis</name>
    <dbReference type="NCBI Taxonomy" id="453573"/>
    <lineage>
        <taxon>Bacteria</taxon>
        <taxon>Bacillati</taxon>
        <taxon>Actinomycetota</taxon>
        <taxon>Actinomycetes</taxon>
        <taxon>Streptosporangiales</taxon>
        <taxon>Thermomonosporaceae</taxon>
        <taxon>Actinomadura</taxon>
    </lineage>
</organism>
<dbReference type="InterPro" id="IPR036390">
    <property type="entry name" value="WH_DNA-bd_sf"/>
</dbReference>
<dbReference type="InterPro" id="IPR054105">
    <property type="entry name" value="WHD_NrtR"/>
</dbReference>